<reference evidence="3" key="1">
    <citation type="submission" date="2017-01" db="EMBL/GenBank/DDBJ databases">
        <title>Comparative genomics of anhydrobiosis in the tardigrade Hypsibius dujardini.</title>
        <authorList>
            <person name="Yoshida Y."/>
            <person name="Koutsovoulos G."/>
            <person name="Laetsch D."/>
            <person name="Stevens L."/>
            <person name="Kumar S."/>
            <person name="Horikawa D."/>
            <person name="Ishino K."/>
            <person name="Komine S."/>
            <person name="Tomita M."/>
            <person name="Blaxter M."/>
            <person name="Arakawa K."/>
        </authorList>
    </citation>
    <scope>NUCLEOTIDE SEQUENCE [LARGE SCALE GENOMIC DNA]</scope>
    <source>
        <strain evidence="3">Z151</strain>
    </source>
</reference>
<name>A0A1W0WXA0_HYPEX</name>
<accession>A0A1W0WXA0</accession>
<gene>
    <name evidence="2" type="ORF">BV898_06109</name>
</gene>
<proteinExistence type="predicted"/>
<evidence type="ECO:0000256" key="1">
    <source>
        <dbReference type="SAM" id="MobiDB-lite"/>
    </source>
</evidence>
<keyword evidence="3" id="KW-1185">Reference proteome</keyword>
<dbReference type="Proteomes" id="UP000192578">
    <property type="component" value="Unassembled WGS sequence"/>
</dbReference>
<evidence type="ECO:0000313" key="3">
    <source>
        <dbReference type="Proteomes" id="UP000192578"/>
    </source>
</evidence>
<feature type="region of interest" description="Disordered" evidence="1">
    <location>
        <begin position="1"/>
        <end position="73"/>
    </location>
</feature>
<evidence type="ECO:0000313" key="2">
    <source>
        <dbReference type="EMBL" id="OQV19838.1"/>
    </source>
</evidence>
<comment type="caution">
    <text evidence="2">The sequence shown here is derived from an EMBL/GenBank/DDBJ whole genome shotgun (WGS) entry which is preliminary data.</text>
</comment>
<feature type="compositionally biased region" description="Basic and acidic residues" evidence="1">
    <location>
        <begin position="31"/>
        <end position="48"/>
    </location>
</feature>
<protein>
    <submittedName>
        <fullName evidence="2">Uncharacterized protein</fullName>
    </submittedName>
</protein>
<organism evidence="2 3">
    <name type="scientific">Hypsibius exemplaris</name>
    <name type="common">Freshwater tardigrade</name>
    <dbReference type="NCBI Taxonomy" id="2072580"/>
    <lineage>
        <taxon>Eukaryota</taxon>
        <taxon>Metazoa</taxon>
        <taxon>Ecdysozoa</taxon>
        <taxon>Tardigrada</taxon>
        <taxon>Eutardigrada</taxon>
        <taxon>Parachela</taxon>
        <taxon>Hypsibioidea</taxon>
        <taxon>Hypsibiidae</taxon>
        <taxon>Hypsibius</taxon>
    </lineage>
</organism>
<dbReference type="AlphaFoldDB" id="A0A1W0WXA0"/>
<sequence length="73" mass="8278">MMKRKAMMPPATMVKPGTMKEMPQLDSTQTEARREPRILPKEACEFQKPKMRPRRCLPNQLPTRATAAGNPVA</sequence>
<dbReference type="EMBL" id="MTYJ01000035">
    <property type="protein sequence ID" value="OQV19838.1"/>
    <property type="molecule type" value="Genomic_DNA"/>
</dbReference>